<dbReference type="CDD" id="cd07178">
    <property type="entry name" value="terB_like_YebE"/>
    <property type="match status" value="1"/>
</dbReference>
<dbReference type="Proteomes" id="UP000192656">
    <property type="component" value="Unassembled WGS sequence"/>
</dbReference>
<proteinExistence type="predicted"/>
<dbReference type="STRING" id="937218.SAMN06297251_102187"/>
<accession>A0A1W1Z6K0</accession>
<dbReference type="OrthoDB" id="5459344at2"/>
<sequence length="258" mass="27089">MDIQRLLSDFLGAPNQGRSGRTPHHPGDGRRGSASGGGLMDQVGDLMKSPAGSAIGGALATGLASQLFKGKGFKAKKLGGTAVKLGGAALVAGLAYKAYQNYQTRSGTTALPGAEPIRALPSTQGPDEMPEPQGTAFLPGGEEDERARLMLSAMISAAKADGYIDAEEERAIFSKIDEMDLEADEKGLVMDELRRPRSVDDLARAARTPEIAMEIYTASVLAIDADHPAERAYLDLLAARLALPADLAAEIRRTAEEG</sequence>
<dbReference type="InterPro" id="IPR007486">
    <property type="entry name" value="YebE"/>
</dbReference>
<dbReference type="AlphaFoldDB" id="A0A1W1Z6K0"/>
<organism evidence="2 3">
    <name type="scientific">Fulvimarina manganoxydans</name>
    <dbReference type="NCBI Taxonomy" id="937218"/>
    <lineage>
        <taxon>Bacteria</taxon>
        <taxon>Pseudomonadati</taxon>
        <taxon>Pseudomonadota</taxon>
        <taxon>Alphaproteobacteria</taxon>
        <taxon>Hyphomicrobiales</taxon>
        <taxon>Aurantimonadaceae</taxon>
        <taxon>Fulvimarina</taxon>
    </lineage>
</organism>
<evidence type="ECO:0000256" key="1">
    <source>
        <dbReference type="SAM" id="MobiDB-lite"/>
    </source>
</evidence>
<gene>
    <name evidence="2" type="ORF">SAMN06297251_102187</name>
</gene>
<dbReference type="Gene3D" id="1.10.3680.10">
    <property type="entry name" value="TerB-like"/>
    <property type="match status" value="1"/>
</dbReference>
<protein>
    <submittedName>
        <fullName evidence="2">Uncharacterized membrane protein YebE, DUF533 family</fullName>
    </submittedName>
</protein>
<reference evidence="2 3" key="1">
    <citation type="submission" date="2017-04" db="EMBL/GenBank/DDBJ databases">
        <authorList>
            <person name="Afonso C.L."/>
            <person name="Miller P.J."/>
            <person name="Scott M.A."/>
            <person name="Spackman E."/>
            <person name="Goraichik I."/>
            <person name="Dimitrov K.M."/>
            <person name="Suarez D.L."/>
            <person name="Swayne D.E."/>
        </authorList>
    </citation>
    <scope>NUCLEOTIDE SEQUENCE [LARGE SCALE GENOMIC DNA]</scope>
    <source>
        <strain evidence="2 3">CGMCC 1.10972</strain>
    </source>
</reference>
<dbReference type="EMBL" id="FWXR01000002">
    <property type="protein sequence ID" value="SMC43558.1"/>
    <property type="molecule type" value="Genomic_DNA"/>
</dbReference>
<feature type="region of interest" description="Disordered" evidence="1">
    <location>
        <begin position="11"/>
        <end position="45"/>
    </location>
</feature>
<evidence type="ECO:0000313" key="3">
    <source>
        <dbReference type="Proteomes" id="UP000192656"/>
    </source>
</evidence>
<dbReference type="InterPro" id="IPR029024">
    <property type="entry name" value="TerB-like"/>
</dbReference>
<evidence type="ECO:0000313" key="2">
    <source>
        <dbReference type="EMBL" id="SMC43558.1"/>
    </source>
</evidence>
<name>A0A1W1Z6K0_9HYPH</name>
<dbReference type="Pfam" id="PF04391">
    <property type="entry name" value="DUF533"/>
    <property type="match status" value="1"/>
</dbReference>
<dbReference type="RefSeq" id="WP_084408642.1">
    <property type="nucleotide sequence ID" value="NZ_FWXR01000002.1"/>
</dbReference>
<keyword evidence="3" id="KW-1185">Reference proteome</keyword>
<feature type="region of interest" description="Disordered" evidence="1">
    <location>
        <begin position="107"/>
        <end position="136"/>
    </location>
</feature>
<dbReference type="SUPFAM" id="SSF158682">
    <property type="entry name" value="TerB-like"/>
    <property type="match status" value="1"/>
</dbReference>